<dbReference type="OrthoDB" id="542135at2759"/>
<dbReference type="GO" id="GO:0005829">
    <property type="term" value="C:cytosol"/>
    <property type="evidence" value="ECO:0000318"/>
    <property type="project" value="GO_Central"/>
</dbReference>
<feature type="domain" description="SCP2" evidence="1">
    <location>
        <begin position="26"/>
        <end position="133"/>
    </location>
</feature>
<dbReference type="PANTHER" id="PTHR10094:SF25">
    <property type="entry name" value="SCP2 STEROL-BINDING DOMAIN-CONTAINING PROTEIN 1"/>
    <property type="match status" value="1"/>
</dbReference>
<evidence type="ECO:0000313" key="2">
    <source>
        <dbReference type="EMBL" id="EDV22282.1"/>
    </source>
</evidence>
<reference evidence="2 3" key="1">
    <citation type="journal article" date="2008" name="Nature">
        <title>The Trichoplax genome and the nature of placozoans.</title>
        <authorList>
            <person name="Srivastava M."/>
            <person name="Begovic E."/>
            <person name="Chapman J."/>
            <person name="Putnam N.H."/>
            <person name="Hellsten U."/>
            <person name="Kawashima T."/>
            <person name="Kuo A."/>
            <person name="Mitros T."/>
            <person name="Salamov A."/>
            <person name="Carpenter M.L."/>
            <person name="Signorovitch A.Y."/>
            <person name="Moreno M.A."/>
            <person name="Kamm K."/>
            <person name="Grimwood J."/>
            <person name="Schmutz J."/>
            <person name="Shapiro H."/>
            <person name="Grigoriev I.V."/>
            <person name="Buss L.W."/>
            <person name="Schierwater B."/>
            <person name="Dellaporta S.L."/>
            <person name="Rokhsar D.S."/>
        </authorList>
    </citation>
    <scope>NUCLEOTIDE SEQUENCE [LARGE SCALE GENOMIC DNA]</scope>
    <source>
        <strain evidence="2 3">Grell-BS-1999</strain>
    </source>
</reference>
<protein>
    <recommendedName>
        <fullName evidence="1">SCP2 domain-containing protein</fullName>
    </recommendedName>
</protein>
<dbReference type="STRING" id="10228.B3S4X5"/>
<sequence>MGEMANDVEVPTFKGEGTKAKVIFEELARLLPTHGEAIVSKVQAVFLFKVFNHGVYNRPTAQSQYAFWVLDLKNGSGTVRQTDKSEPCDLMFFGSDDNFENIMTGLQNPPVEFFRGHFVAKGKSYLLAKLRELKPLHADIRAKL</sequence>
<dbReference type="InterPro" id="IPR003033">
    <property type="entry name" value="SCP2_sterol-bd_dom"/>
</dbReference>
<dbReference type="HOGENOM" id="CLU_105945_3_1_1"/>
<proteinExistence type="predicted"/>
<name>B3S4X5_TRIAD</name>
<dbReference type="Gene3D" id="3.30.1050.10">
    <property type="entry name" value="SCP2 sterol-binding domain"/>
    <property type="match status" value="1"/>
</dbReference>
<dbReference type="Pfam" id="PF02036">
    <property type="entry name" value="SCP2"/>
    <property type="match status" value="1"/>
</dbReference>
<dbReference type="PhylomeDB" id="B3S4X5"/>
<dbReference type="EMBL" id="DS985250">
    <property type="protein sequence ID" value="EDV22282.1"/>
    <property type="molecule type" value="Genomic_DNA"/>
</dbReference>
<accession>B3S4X5</accession>
<dbReference type="InParanoid" id="B3S4X5"/>
<dbReference type="KEGG" id="tad:TRIADDRAFT_59382"/>
<dbReference type="Proteomes" id="UP000009022">
    <property type="component" value="Unassembled WGS sequence"/>
</dbReference>
<dbReference type="RefSeq" id="XP_002115437.1">
    <property type="nucleotide sequence ID" value="XM_002115401.1"/>
</dbReference>
<dbReference type="CTD" id="6756538"/>
<dbReference type="FunCoup" id="B3S4X5">
    <property type="interactions" value="20"/>
</dbReference>
<evidence type="ECO:0000259" key="1">
    <source>
        <dbReference type="Pfam" id="PF02036"/>
    </source>
</evidence>
<dbReference type="AlphaFoldDB" id="B3S4X5"/>
<evidence type="ECO:0000313" key="3">
    <source>
        <dbReference type="Proteomes" id="UP000009022"/>
    </source>
</evidence>
<dbReference type="SUPFAM" id="SSF55718">
    <property type="entry name" value="SCP-like"/>
    <property type="match status" value="1"/>
</dbReference>
<dbReference type="InterPro" id="IPR036527">
    <property type="entry name" value="SCP2_sterol-bd_dom_sf"/>
</dbReference>
<organism evidence="2 3">
    <name type="scientific">Trichoplax adhaerens</name>
    <name type="common">Trichoplax reptans</name>
    <dbReference type="NCBI Taxonomy" id="10228"/>
    <lineage>
        <taxon>Eukaryota</taxon>
        <taxon>Metazoa</taxon>
        <taxon>Placozoa</taxon>
        <taxon>Uniplacotomia</taxon>
        <taxon>Trichoplacea</taxon>
        <taxon>Trichoplacidae</taxon>
        <taxon>Trichoplax</taxon>
    </lineage>
</organism>
<gene>
    <name evidence="2" type="ORF">TRIADDRAFT_59382</name>
</gene>
<dbReference type="GeneID" id="6756538"/>
<dbReference type="PANTHER" id="PTHR10094">
    <property type="entry name" value="STEROL CARRIER PROTEIN 2 SCP-2 FAMILY PROTEIN"/>
    <property type="match status" value="1"/>
</dbReference>
<keyword evidence="3" id="KW-1185">Reference proteome</keyword>